<name>A0A3N9XVP9_9ACTN</name>
<dbReference type="OrthoDB" id="3685701at2"/>
<reference evidence="2 3" key="1">
    <citation type="submission" date="2018-04" db="EMBL/GenBank/DDBJ databases">
        <title>Micromonosporas from Atacama Desert.</title>
        <authorList>
            <person name="Carro L."/>
            <person name="Klenk H.-P."/>
            <person name="Goodfellow M."/>
        </authorList>
    </citation>
    <scope>NUCLEOTIDE SEQUENCE [LARGE SCALE GENOMIC DNA]</scope>
    <source>
        <strain evidence="2 3">LB19</strain>
    </source>
</reference>
<organism evidence="2 3">
    <name type="scientific">Micromonospora ureilytica</name>
    <dbReference type="NCBI Taxonomy" id="709868"/>
    <lineage>
        <taxon>Bacteria</taxon>
        <taxon>Bacillati</taxon>
        <taxon>Actinomycetota</taxon>
        <taxon>Actinomycetes</taxon>
        <taxon>Micromonosporales</taxon>
        <taxon>Micromonosporaceae</taxon>
        <taxon>Micromonospora</taxon>
    </lineage>
</organism>
<dbReference type="Proteomes" id="UP000278981">
    <property type="component" value="Unassembled WGS sequence"/>
</dbReference>
<dbReference type="InterPro" id="IPR058188">
    <property type="entry name" value="YxiG-like"/>
</dbReference>
<evidence type="ECO:0000313" key="2">
    <source>
        <dbReference type="EMBL" id="RQX17198.1"/>
    </source>
</evidence>
<sequence>MEIGQLSQALDDIFDGAVVHHGYTDYIRDYEVIVHVTADPRTGIPPVHFRYLFKYCVAAEVQTAVNPETWRRSLDERLTDGEVGPDLDGFVWAVRWQPLYPGAAVVANSERARSWADKIGIPFHEVRFDMNAHAITLVFSDLEVTEVGEGYAPFNVATDA</sequence>
<dbReference type="Pfam" id="PF24712">
    <property type="entry name" value="YxiG_2"/>
    <property type="match status" value="1"/>
</dbReference>
<protein>
    <recommendedName>
        <fullName evidence="1">YxiG-like domain-containing protein</fullName>
    </recommendedName>
</protein>
<dbReference type="EMBL" id="QDGB01000230">
    <property type="protein sequence ID" value="RQX17198.1"/>
    <property type="molecule type" value="Genomic_DNA"/>
</dbReference>
<proteinExistence type="predicted"/>
<accession>A0A3N9XVP9</accession>
<feature type="domain" description="YxiG-like" evidence="1">
    <location>
        <begin position="3"/>
        <end position="156"/>
    </location>
</feature>
<evidence type="ECO:0000313" key="3">
    <source>
        <dbReference type="Proteomes" id="UP000278981"/>
    </source>
</evidence>
<gene>
    <name evidence="2" type="ORF">DDE19_12165</name>
</gene>
<comment type="caution">
    <text evidence="2">The sequence shown here is derived from an EMBL/GenBank/DDBJ whole genome shotgun (WGS) entry which is preliminary data.</text>
</comment>
<dbReference type="AlphaFoldDB" id="A0A3N9XVP9"/>
<evidence type="ECO:0000259" key="1">
    <source>
        <dbReference type="Pfam" id="PF24712"/>
    </source>
</evidence>